<keyword evidence="2" id="KW-0001">2Fe-2S</keyword>
<evidence type="ECO:0000256" key="4">
    <source>
        <dbReference type="ARBA" id="ARBA00022982"/>
    </source>
</evidence>
<evidence type="ECO:0000256" key="3">
    <source>
        <dbReference type="ARBA" id="ARBA00022723"/>
    </source>
</evidence>
<dbReference type="PANTHER" id="PTHR37424:SF1">
    <property type="entry name" value="BACTERIOFERRITIN-ASSOCIATED FERREDOXIN"/>
    <property type="match status" value="1"/>
</dbReference>
<evidence type="ECO:0000313" key="12">
    <source>
        <dbReference type="Proteomes" id="UP000748752"/>
    </source>
</evidence>
<evidence type="ECO:0000256" key="5">
    <source>
        <dbReference type="ARBA" id="ARBA00023004"/>
    </source>
</evidence>
<evidence type="ECO:0000256" key="9">
    <source>
        <dbReference type="ARBA" id="ARBA00046332"/>
    </source>
</evidence>
<keyword evidence="5" id="KW-0408">Iron</keyword>
<sequence length="66" mass="7211">MYVCVCNKVTDGQIRAACDEGAYSMECLQSRLKVATCCGRCAECAQRMLNDATVARVNEQPYRAAA</sequence>
<evidence type="ECO:0000256" key="8">
    <source>
        <dbReference type="ARBA" id="ARBA00039386"/>
    </source>
</evidence>
<name>A0ABS1CG22_9GAMM</name>
<keyword evidence="1" id="KW-0813">Transport</keyword>
<organism evidence="11 12">
    <name type="scientific">Thiohalocapsa halophila</name>
    <dbReference type="NCBI Taxonomy" id="69359"/>
    <lineage>
        <taxon>Bacteria</taxon>
        <taxon>Pseudomonadati</taxon>
        <taxon>Pseudomonadota</taxon>
        <taxon>Gammaproteobacteria</taxon>
        <taxon>Chromatiales</taxon>
        <taxon>Chromatiaceae</taxon>
        <taxon>Thiohalocapsa</taxon>
    </lineage>
</organism>
<feature type="domain" description="BFD-like [2Fe-2S]-binding" evidence="10">
    <location>
        <begin position="2"/>
        <end position="50"/>
    </location>
</feature>
<accession>A0ABS1CG22</accession>
<protein>
    <recommendedName>
        <fullName evidence="8">Bacterioferritin-associated ferredoxin</fullName>
    </recommendedName>
</protein>
<evidence type="ECO:0000256" key="2">
    <source>
        <dbReference type="ARBA" id="ARBA00022714"/>
    </source>
</evidence>
<evidence type="ECO:0000256" key="1">
    <source>
        <dbReference type="ARBA" id="ARBA00022448"/>
    </source>
</evidence>
<keyword evidence="3" id="KW-0479">Metal-binding</keyword>
<dbReference type="Pfam" id="PF04324">
    <property type="entry name" value="Fer2_BFD"/>
    <property type="match status" value="1"/>
</dbReference>
<comment type="caution">
    <text evidence="11">The sequence shown here is derived from an EMBL/GenBank/DDBJ whole genome shotgun (WGS) entry which is preliminary data.</text>
</comment>
<dbReference type="RefSeq" id="WP_200236110.1">
    <property type="nucleotide sequence ID" value="NZ_NRRV01000017.1"/>
</dbReference>
<keyword evidence="6" id="KW-0411">Iron-sulfur</keyword>
<evidence type="ECO:0000313" key="11">
    <source>
        <dbReference type="EMBL" id="MBK1630839.1"/>
    </source>
</evidence>
<dbReference type="InterPro" id="IPR052371">
    <property type="entry name" value="BFD-associated_ferredoxin"/>
</dbReference>
<comment type="similarity">
    <text evidence="9">Belongs to the Bfd family.</text>
</comment>
<dbReference type="Proteomes" id="UP000748752">
    <property type="component" value="Unassembled WGS sequence"/>
</dbReference>
<gene>
    <name evidence="11" type="ORF">CKO31_08800</name>
</gene>
<dbReference type="Gene3D" id="1.10.10.1100">
    <property type="entry name" value="BFD-like [2Fe-2S]-binding domain"/>
    <property type="match status" value="1"/>
</dbReference>
<proteinExistence type="inferred from homology"/>
<keyword evidence="12" id="KW-1185">Reference proteome</keyword>
<dbReference type="EMBL" id="NRRV01000017">
    <property type="protein sequence ID" value="MBK1630839.1"/>
    <property type="molecule type" value="Genomic_DNA"/>
</dbReference>
<comment type="cofactor">
    <cofactor evidence="7">
        <name>[2Fe-2S] cluster</name>
        <dbReference type="ChEBI" id="CHEBI:190135"/>
    </cofactor>
</comment>
<dbReference type="InterPro" id="IPR007419">
    <property type="entry name" value="BFD-like_2Fe2S-bd_dom"/>
</dbReference>
<dbReference type="InterPro" id="IPR041854">
    <property type="entry name" value="BFD-like_2Fe2S-bd_dom_sf"/>
</dbReference>
<keyword evidence="4" id="KW-0249">Electron transport</keyword>
<evidence type="ECO:0000256" key="6">
    <source>
        <dbReference type="ARBA" id="ARBA00023014"/>
    </source>
</evidence>
<evidence type="ECO:0000259" key="10">
    <source>
        <dbReference type="Pfam" id="PF04324"/>
    </source>
</evidence>
<evidence type="ECO:0000256" key="7">
    <source>
        <dbReference type="ARBA" id="ARBA00034078"/>
    </source>
</evidence>
<dbReference type="PANTHER" id="PTHR37424">
    <property type="entry name" value="BACTERIOFERRITIN-ASSOCIATED FERREDOXIN"/>
    <property type="match status" value="1"/>
</dbReference>
<reference evidence="11 12" key="1">
    <citation type="journal article" date="2020" name="Microorganisms">
        <title>Osmotic Adaptation and Compatible Solute Biosynthesis of Phototrophic Bacteria as Revealed from Genome Analyses.</title>
        <authorList>
            <person name="Imhoff J.F."/>
            <person name="Rahn T."/>
            <person name="Kunzel S."/>
            <person name="Keller A."/>
            <person name="Neulinger S.C."/>
        </authorList>
    </citation>
    <scope>NUCLEOTIDE SEQUENCE [LARGE SCALE GENOMIC DNA]</scope>
    <source>
        <strain evidence="11 12">DSM 6210</strain>
    </source>
</reference>